<reference evidence="2 3" key="1">
    <citation type="submission" date="2021-04" db="EMBL/GenBank/DDBJ databases">
        <title>Complete genome sequence of Stygiolobus sp. KN-1.</title>
        <authorList>
            <person name="Nakamura K."/>
            <person name="Sakai H."/>
            <person name="Kurosawa N."/>
        </authorList>
    </citation>
    <scope>NUCLEOTIDE SEQUENCE [LARGE SCALE GENOMIC DNA]</scope>
    <source>
        <strain evidence="2 3">KN-1</strain>
    </source>
</reference>
<name>A0A8D5U8R1_9CREN</name>
<accession>A0A8D5U8R1</accession>
<dbReference type="AlphaFoldDB" id="A0A8D5U8R1"/>
<evidence type="ECO:0000256" key="1">
    <source>
        <dbReference type="SAM" id="Coils"/>
    </source>
</evidence>
<dbReference type="KEGG" id="csty:KN1_27760"/>
<dbReference type="GeneID" id="66164497"/>
<evidence type="ECO:0000313" key="3">
    <source>
        <dbReference type="Proteomes" id="UP000825123"/>
    </source>
</evidence>
<proteinExistence type="predicted"/>
<evidence type="ECO:0000313" key="2">
    <source>
        <dbReference type="EMBL" id="BCU71479.1"/>
    </source>
</evidence>
<sequence>MSEGDTNSPINKLITEVNNQLLQLYVRYTKSIVHTGRLLGKIYGITVYFENPEFAGSESTILDLYTIAKDTKEELTKIREELEESNIELQKIMNAVKDLIKVDDIGKVFPIYLALKDTVKIVRNIIDETISIAESINNLDKVKERVIKIEDLHTAEEIKAYRLGLRLLSMTAEVRGFQKLMETVYYSLLSTSSLGKDVVKGVITDYIKILRWSLDYVKKAEKDVDEITRLVDNLLLDLKGSKYETLLRRVEEKYKESFSLLLKGVNDYLQEANRLGYDVGLVKN</sequence>
<organism evidence="2 3">
    <name type="scientific">Stygiolobus caldivivus</name>
    <dbReference type="NCBI Taxonomy" id="2824673"/>
    <lineage>
        <taxon>Archaea</taxon>
        <taxon>Thermoproteota</taxon>
        <taxon>Thermoprotei</taxon>
        <taxon>Sulfolobales</taxon>
        <taxon>Sulfolobaceae</taxon>
        <taxon>Stygiolobus</taxon>
    </lineage>
</organism>
<dbReference type="RefSeq" id="WP_221288241.1">
    <property type="nucleotide sequence ID" value="NZ_AP024597.1"/>
</dbReference>
<feature type="coiled-coil region" evidence="1">
    <location>
        <begin position="65"/>
        <end position="102"/>
    </location>
</feature>
<dbReference type="Proteomes" id="UP000825123">
    <property type="component" value="Chromosome"/>
</dbReference>
<dbReference type="EMBL" id="AP024597">
    <property type="protein sequence ID" value="BCU71479.1"/>
    <property type="molecule type" value="Genomic_DNA"/>
</dbReference>
<keyword evidence="3" id="KW-1185">Reference proteome</keyword>
<keyword evidence="1" id="KW-0175">Coiled coil</keyword>
<gene>
    <name evidence="2" type="ORF">KN1_27760</name>
</gene>
<protein>
    <submittedName>
        <fullName evidence="2">Uncharacterized protein</fullName>
    </submittedName>
</protein>